<dbReference type="InterPro" id="IPR043128">
    <property type="entry name" value="Rev_trsase/Diguanyl_cyclase"/>
</dbReference>
<dbReference type="InterPro" id="IPR050469">
    <property type="entry name" value="Diguanylate_Cyclase"/>
</dbReference>
<organism evidence="5 6">
    <name type="scientific">Desulfobacca acetoxidans (strain ATCC 700848 / DSM 11109 / ASRB2)</name>
    <dbReference type="NCBI Taxonomy" id="880072"/>
    <lineage>
        <taxon>Bacteria</taxon>
        <taxon>Pseudomonadati</taxon>
        <taxon>Thermodesulfobacteriota</taxon>
        <taxon>Desulfobaccia</taxon>
        <taxon>Desulfobaccales</taxon>
        <taxon>Desulfobaccaceae</taxon>
        <taxon>Desulfobacca</taxon>
    </lineage>
</organism>
<evidence type="ECO:0000256" key="3">
    <source>
        <dbReference type="SAM" id="Phobius"/>
    </source>
</evidence>
<dbReference type="RefSeq" id="WP_013706196.1">
    <property type="nucleotide sequence ID" value="NC_015388.1"/>
</dbReference>
<feature type="domain" description="GGDEF" evidence="4">
    <location>
        <begin position="114"/>
        <end position="252"/>
    </location>
</feature>
<dbReference type="EC" id="2.7.7.65" evidence="1"/>
<keyword evidence="6" id="KW-1185">Reference proteome</keyword>
<name>F2NHG8_DESAR</name>
<sequence length="254" mass="28989">MNINYETRRQISYFDRQSWQVEPQDTMIGFDAAAILFSDPNQRDYVWILVSLAVILLVLGGLYYFIARLTRKVAAAQEKLVKMASVDDLTRLHNRRFFFEQFGQEVERAKRYRRSLSCIMLDIDHFKAINDTYGHLLGDQLLIDIAQILHDNCRLSDLAARYGGDELIVLLPETEAAGAIAIAERIRKLVAQHQIVGEKGEVIRATVSIGVASLGAGQLQDIDHYDRIIRYADDALYRAKTGGRNRTEHYQQTV</sequence>
<dbReference type="Gene3D" id="3.30.70.270">
    <property type="match status" value="1"/>
</dbReference>
<dbReference type="NCBIfam" id="TIGR00254">
    <property type="entry name" value="GGDEF"/>
    <property type="match status" value="1"/>
</dbReference>
<evidence type="ECO:0000256" key="1">
    <source>
        <dbReference type="ARBA" id="ARBA00012528"/>
    </source>
</evidence>
<dbReference type="GO" id="GO:0043709">
    <property type="term" value="P:cell adhesion involved in single-species biofilm formation"/>
    <property type="evidence" value="ECO:0007669"/>
    <property type="project" value="TreeGrafter"/>
</dbReference>
<dbReference type="PROSITE" id="PS50887">
    <property type="entry name" value="GGDEF"/>
    <property type="match status" value="1"/>
</dbReference>
<dbReference type="PANTHER" id="PTHR45138">
    <property type="entry name" value="REGULATORY COMPONENTS OF SENSORY TRANSDUCTION SYSTEM"/>
    <property type="match status" value="1"/>
</dbReference>
<evidence type="ECO:0000256" key="2">
    <source>
        <dbReference type="ARBA" id="ARBA00034247"/>
    </source>
</evidence>
<dbReference type="GO" id="GO:0005886">
    <property type="term" value="C:plasma membrane"/>
    <property type="evidence" value="ECO:0007669"/>
    <property type="project" value="TreeGrafter"/>
</dbReference>
<dbReference type="OrthoDB" id="9812034at2"/>
<dbReference type="KEGG" id="dao:Desac_1223"/>
<dbReference type="eggNOG" id="COG3706">
    <property type="taxonomic scope" value="Bacteria"/>
</dbReference>
<dbReference type="GO" id="GO:0052621">
    <property type="term" value="F:diguanylate cyclase activity"/>
    <property type="evidence" value="ECO:0007669"/>
    <property type="project" value="UniProtKB-EC"/>
</dbReference>
<dbReference type="Proteomes" id="UP000000483">
    <property type="component" value="Chromosome"/>
</dbReference>
<keyword evidence="3" id="KW-1133">Transmembrane helix</keyword>
<dbReference type="GO" id="GO:1902201">
    <property type="term" value="P:negative regulation of bacterial-type flagellum-dependent cell motility"/>
    <property type="evidence" value="ECO:0007669"/>
    <property type="project" value="TreeGrafter"/>
</dbReference>
<dbReference type="SUPFAM" id="SSF55073">
    <property type="entry name" value="Nucleotide cyclase"/>
    <property type="match status" value="1"/>
</dbReference>
<evidence type="ECO:0000313" key="6">
    <source>
        <dbReference type="Proteomes" id="UP000000483"/>
    </source>
</evidence>
<dbReference type="FunFam" id="3.30.70.270:FF:000001">
    <property type="entry name" value="Diguanylate cyclase domain protein"/>
    <property type="match status" value="1"/>
</dbReference>
<proteinExistence type="predicted"/>
<dbReference type="EMBL" id="CP002629">
    <property type="protein sequence ID" value="AEB09084.1"/>
    <property type="molecule type" value="Genomic_DNA"/>
</dbReference>
<feature type="transmembrane region" description="Helical" evidence="3">
    <location>
        <begin position="45"/>
        <end position="66"/>
    </location>
</feature>
<dbReference type="CDD" id="cd01949">
    <property type="entry name" value="GGDEF"/>
    <property type="match status" value="1"/>
</dbReference>
<evidence type="ECO:0000313" key="5">
    <source>
        <dbReference type="EMBL" id="AEB09084.1"/>
    </source>
</evidence>
<evidence type="ECO:0000259" key="4">
    <source>
        <dbReference type="PROSITE" id="PS50887"/>
    </source>
</evidence>
<comment type="catalytic activity">
    <reaction evidence="2">
        <text>2 GTP = 3',3'-c-di-GMP + 2 diphosphate</text>
        <dbReference type="Rhea" id="RHEA:24898"/>
        <dbReference type="ChEBI" id="CHEBI:33019"/>
        <dbReference type="ChEBI" id="CHEBI:37565"/>
        <dbReference type="ChEBI" id="CHEBI:58805"/>
        <dbReference type="EC" id="2.7.7.65"/>
    </reaction>
</comment>
<keyword evidence="3" id="KW-0472">Membrane</keyword>
<dbReference type="AlphaFoldDB" id="F2NHG8"/>
<dbReference type="InterPro" id="IPR000160">
    <property type="entry name" value="GGDEF_dom"/>
</dbReference>
<dbReference type="HOGENOM" id="CLU_000445_11_16_7"/>
<reference evidence="6" key="2">
    <citation type="submission" date="2011-03" db="EMBL/GenBank/DDBJ databases">
        <title>The complete genome of Desulfobacca acetoxidans DSM 11109.</title>
        <authorList>
            <consortium name="US DOE Joint Genome Institute (JGI-PGF)"/>
            <person name="Lucas S."/>
            <person name="Copeland A."/>
            <person name="Lapidus A."/>
            <person name="Bruce D."/>
            <person name="Goodwin L."/>
            <person name="Pitluck S."/>
            <person name="Peters L."/>
            <person name="Kyrpides N."/>
            <person name="Mavromatis K."/>
            <person name="Ivanova N."/>
            <person name="Ovchinnikova G."/>
            <person name="Teshima H."/>
            <person name="Detter J.C."/>
            <person name="Han C."/>
            <person name="Land M."/>
            <person name="Hauser L."/>
            <person name="Markowitz V."/>
            <person name="Cheng J.-F."/>
            <person name="Hugenholtz P."/>
            <person name="Woyke T."/>
            <person name="Wu D."/>
            <person name="Spring S."/>
            <person name="Schueler E."/>
            <person name="Brambilla E."/>
            <person name="Klenk H.-P."/>
            <person name="Eisen J.A."/>
        </authorList>
    </citation>
    <scope>NUCLEOTIDE SEQUENCE [LARGE SCALE GENOMIC DNA]</scope>
    <source>
        <strain evidence="6">ATCC 700848 / DSM 11109 / ASRB2</strain>
    </source>
</reference>
<dbReference type="PANTHER" id="PTHR45138:SF9">
    <property type="entry name" value="DIGUANYLATE CYCLASE DGCM-RELATED"/>
    <property type="match status" value="1"/>
</dbReference>
<gene>
    <name evidence="5" type="ordered locus">Desac_1223</name>
</gene>
<dbReference type="InterPro" id="IPR029787">
    <property type="entry name" value="Nucleotide_cyclase"/>
</dbReference>
<accession>F2NHG8</accession>
<reference evidence="5 6" key="1">
    <citation type="journal article" date="2011" name="Stand. Genomic Sci.">
        <title>Complete genome sequence of the acetate-degrading sulfate reducer Desulfobacca acetoxidans type strain (ASRB2).</title>
        <authorList>
            <person name="Goker M."/>
            <person name="Teshima H."/>
            <person name="Lapidus A."/>
            <person name="Nolan M."/>
            <person name="Lucas S."/>
            <person name="Hammon N."/>
            <person name="Deshpande S."/>
            <person name="Cheng J.F."/>
            <person name="Tapia R."/>
            <person name="Han C."/>
            <person name="Goodwin L."/>
            <person name="Pitluck S."/>
            <person name="Huntemann M."/>
            <person name="Liolios K."/>
            <person name="Ivanova N."/>
            <person name="Pagani I."/>
            <person name="Mavromatis K."/>
            <person name="Ovchinikova G."/>
            <person name="Pati A."/>
            <person name="Chen A."/>
            <person name="Palaniappan K."/>
            <person name="Land M."/>
            <person name="Hauser L."/>
            <person name="Brambilla E.M."/>
            <person name="Rohde M."/>
            <person name="Spring S."/>
            <person name="Detter J.C."/>
            <person name="Woyke T."/>
            <person name="Bristow J."/>
            <person name="Eisen J.A."/>
            <person name="Markowitz V."/>
            <person name="Hugenholtz P."/>
            <person name="Kyrpides N.C."/>
            <person name="Klenk H.P."/>
        </authorList>
    </citation>
    <scope>NUCLEOTIDE SEQUENCE [LARGE SCALE GENOMIC DNA]</scope>
    <source>
        <strain evidence="6">ATCC 700848 / DSM 11109 / ASRB2</strain>
    </source>
</reference>
<dbReference type="SMART" id="SM00267">
    <property type="entry name" value="GGDEF"/>
    <property type="match status" value="1"/>
</dbReference>
<keyword evidence="3" id="KW-0812">Transmembrane</keyword>
<dbReference type="Pfam" id="PF00990">
    <property type="entry name" value="GGDEF"/>
    <property type="match status" value="1"/>
</dbReference>
<protein>
    <recommendedName>
        <fullName evidence="1">diguanylate cyclase</fullName>
        <ecNumber evidence="1">2.7.7.65</ecNumber>
    </recommendedName>
</protein>
<dbReference type="STRING" id="880072.Desac_1223"/>